<reference evidence="1 2" key="1">
    <citation type="submission" date="2016-03" db="EMBL/GenBank/DDBJ databases">
        <title>Comparative genomics of the ectomycorrhizal sister species Rhizopogon vinicolor and Rhizopogon vesiculosus (Basidiomycota: Boletales) reveals a divergence of the mating type B locus.</title>
        <authorList>
            <person name="Mujic A.B."/>
            <person name="Kuo A."/>
            <person name="Tritt A."/>
            <person name="Lipzen A."/>
            <person name="Chen C."/>
            <person name="Johnson J."/>
            <person name="Sharma A."/>
            <person name="Barry K."/>
            <person name="Grigoriev I.V."/>
            <person name="Spatafora J.W."/>
        </authorList>
    </citation>
    <scope>NUCLEOTIDE SEQUENCE [LARGE SCALE GENOMIC DNA]</scope>
    <source>
        <strain evidence="1 2">AM-OR11-056</strain>
    </source>
</reference>
<dbReference type="EMBL" id="LVVM01000379">
    <property type="protein sequence ID" value="OJA20786.1"/>
    <property type="molecule type" value="Genomic_DNA"/>
</dbReference>
<evidence type="ECO:0000313" key="2">
    <source>
        <dbReference type="Proteomes" id="UP000183567"/>
    </source>
</evidence>
<sequence length="34" mass="3563">MSSSTQDLLPHLDLTDTFGALFIGATLAAVDDII</sequence>
<comment type="caution">
    <text evidence="1">The sequence shown here is derived from an EMBL/GenBank/DDBJ whole genome shotgun (WGS) entry which is preliminary data.</text>
</comment>
<evidence type="ECO:0000313" key="1">
    <source>
        <dbReference type="EMBL" id="OJA20786.1"/>
    </source>
</evidence>
<gene>
    <name evidence="1" type="ORF">AZE42_11307</name>
</gene>
<protein>
    <submittedName>
        <fullName evidence="1">Uncharacterized protein</fullName>
    </submittedName>
</protein>
<proteinExistence type="predicted"/>
<dbReference type="Proteomes" id="UP000183567">
    <property type="component" value="Unassembled WGS sequence"/>
</dbReference>
<name>A0A1J8RG62_9AGAM</name>
<organism evidence="1 2">
    <name type="scientific">Rhizopogon vesiculosus</name>
    <dbReference type="NCBI Taxonomy" id="180088"/>
    <lineage>
        <taxon>Eukaryota</taxon>
        <taxon>Fungi</taxon>
        <taxon>Dikarya</taxon>
        <taxon>Basidiomycota</taxon>
        <taxon>Agaricomycotina</taxon>
        <taxon>Agaricomycetes</taxon>
        <taxon>Agaricomycetidae</taxon>
        <taxon>Boletales</taxon>
        <taxon>Suillineae</taxon>
        <taxon>Rhizopogonaceae</taxon>
        <taxon>Rhizopogon</taxon>
    </lineage>
</organism>
<accession>A0A1J8RG62</accession>
<dbReference type="AlphaFoldDB" id="A0A1J8RG62"/>
<keyword evidence="2" id="KW-1185">Reference proteome</keyword>
<dbReference type="OrthoDB" id="10469444at2759"/>